<sequence>SMGYSTLYSSEIGHNSRLSCWNQLKLCTWHREIRNHNGPISLLFVLLDVLHLFCNSTASQLMP</sequence>
<dbReference type="AlphaFoldDB" id="A0A1X7UE76"/>
<reference evidence="1" key="1">
    <citation type="submission" date="2017-05" db="UniProtKB">
        <authorList>
            <consortium name="EnsemblMetazoa"/>
        </authorList>
    </citation>
    <scope>IDENTIFICATION</scope>
</reference>
<name>A0A1X7UE76_AMPQE</name>
<proteinExistence type="predicted"/>
<protein>
    <submittedName>
        <fullName evidence="1">Uncharacterized protein</fullName>
    </submittedName>
</protein>
<organism evidence="1">
    <name type="scientific">Amphimedon queenslandica</name>
    <name type="common">Sponge</name>
    <dbReference type="NCBI Taxonomy" id="400682"/>
    <lineage>
        <taxon>Eukaryota</taxon>
        <taxon>Metazoa</taxon>
        <taxon>Porifera</taxon>
        <taxon>Demospongiae</taxon>
        <taxon>Heteroscleromorpha</taxon>
        <taxon>Haplosclerida</taxon>
        <taxon>Niphatidae</taxon>
        <taxon>Amphimedon</taxon>
    </lineage>
</organism>
<accession>A0A1X7UE76</accession>
<dbReference type="InParanoid" id="A0A1X7UE76"/>
<evidence type="ECO:0000313" key="1">
    <source>
        <dbReference type="EnsemblMetazoa" id="Aqu2.1.25791_001"/>
    </source>
</evidence>
<dbReference type="EnsemblMetazoa" id="Aqu2.1.25791_001">
    <property type="protein sequence ID" value="Aqu2.1.25791_001"/>
    <property type="gene ID" value="Aqu2.1.25791"/>
</dbReference>